<keyword evidence="3" id="KW-1185">Reference proteome</keyword>
<protein>
    <submittedName>
        <fullName evidence="2">Uncharacterized protein</fullName>
    </submittedName>
</protein>
<sequence>MVDKARVWNGRDTTTGRSWNRPDTVRGMKASGEDAPGAFMPRPPLTEQGSAQLR</sequence>
<dbReference type="Proteomes" id="UP001501638">
    <property type="component" value="Unassembled WGS sequence"/>
</dbReference>
<proteinExistence type="predicted"/>
<reference evidence="3" key="1">
    <citation type="journal article" date="2019" name="Int. J. Syst. Evol. Microbiol.">
        <title>The Global Catalogue of Microorganisms (GCM) 10K type strain sequencing project: providing services to taxonomists for standard genome sequencing and annotation.</title>
        <authorList>
            <consortium name="The Broad Institute Genomics Platform"/>
            <consortium name="The Broad Institute Genome Sequencing Center for Infectious Disease"/>
            <person name="Wu L."/>
            <person name="Ma J."/>
        </authorList>
    </citation>
    <scope>NUCLEOTIDE SEQUENCE [LARGE SCALE GENOMIC DNA]</scope>
    <source>
        <strain evidence="3">JCM 6305</strain>
    </source>
</reference>
<dbReference type="EMBL" id="BAAASZ010000022">
    <property type="protein sequence ID" value="GAA2445217.1"/>
    <property type="molecule type" value="Genomic_DNA"/>
</dbReference>
<evidence type="ECO:0000313" key="3">
    <source>
        <dbReference type="Proteomes" id="UP001501638"/>
    </source>
</evidence>
<gene>
    <name evidence="2" type="ORF">GCM10010405_30810</name>
</gene>
<name>A0ABP5X4N6_9ACTN</name>
<evidence type="ECO:0000313" key="2">
    <source>
        <dbReference type="EMBL" id="GAA2445217.1"/>
    </source>
</evidence>
<organism evidence="2 3">
    <name type="scientific">Streptomyces macrosporus</name>
    <dbReference type="NCBI Taxonomy" id="44032"/>
    <lineage>
        <taxon>Bacteria</taxon>
        <taxon>Bacillati</taxon>
        <taxon>Actinomycetota</taxon>
        <taxon>Actinomycetes</taxon>
        <taxon>Kitasatosporales</taxon>
        <taxon>Streptomycetaceae</taxon>
        <taxon>Streptomyces</taxon>
    </lineage>
</organism>
<accession>A0ABP5X4N6</accession>
<feature type="region of interest" description="Disordered" evidence="1">
    <location>
        <begin position="1"/>
        <end position="54"/>
    </location>
</feature>
<comment type="caution">
    <text evidence="2">The sequence shown here is derived from an EMBL/GenBank/DDBJ whole genome shotgun (WGS) entry which is preliminary data.</text>
</comment>
<evidence type="ECO:0000256" key="1">
    <source>
        <dbReference type="SAM" id="MobiDB-lite"/>
    </source>
</evidence>